<dbReference type="GO" id="GO:0000917">
    <property type="term" value="P:division septum assembly"/>
    <property type="evidence" value="ECO:0007669"/>
    <property type="project" value="UniProtKB-KW"/>
</dbReference>
<evidence type="ECO:0000256" key="3">
    <source>
        <dbReference type="ARBA" id="ARBA00023210"/>
    </source>
</evidence>
<evidence type="ECO:0000256" key="1">
    <source>
        <dbReference type="ARBA" id="ARBA00022490"/>
    </source>
</evidence>
<comment type="similarity">
    <text evidence="5 6">Belongs to the ZapC family.</text>
</comment>
<evidence type="ECO:0000256" key="2">
    <source>
        <dbReference type="ARBA" id="ARBA00022618"/>
    </source>
</evidence>
<dbReference type="InterPro" id="IPR048372">
    <property type="entry name" value="ZapC_C"/>
</dbReference>
<dbReference type="InterPro" id="IPR048373">
    <property type="entry name" value="ZapC_N"/>
</dbReference>
<evidence type="ECO:0000256" key="5">
    <source>
        <dbReference type="HAMAP-Rule" id="MF_00906"/>
    </source>
</evidence>
<organism evidence="9 10">
    <name type="scientific">Vibrio pectenicida</name>
    <dbReference type="NCBI Taxonomy" id="62763"/>
    <lineage>
        <taxon>Bacteria</taxon>
        <taxon>Pseudomonadati</taxon>
        <taxon>Pseudomonadota</taxon>
        <taxon>Gammaproteobacteria</taxon>
        <taxon>Vibrionales</taxon>
        <taxon>Vibrionaceae</taxon>
        <taxon>Vibrio</taxon>
    </lineage>
</organism>
<accession>A0A427U320</accession>
<dbReference type="RefSeq" id="WP_125321392.1">
    <property type="nucleotide sequence ID" value="NZ_AP024889.1"/>
</dbReference>
<keyword evidence="4 5" id="KW-0131">Cell cycle</keyword>
<sequence length="183" mass="20692">MLKPSDKWIWYYDDTEQHLMLDLGDDIIFRTNMSKKLVVDCAIGINEFSVDDASAFQTYKEQISHLNLSEPRQAELTLYCVAAKRFHKPVQPKSWFFNPVACGEYSPEEGDFVQLLNSHSEGYFIVLEVGDNASLCASVDVAPFVLDGIKFLQFGQAIKVMHDRMSAANKILNQHSHSIALVS</sequence>
<evidence type="ECO:0000313" key="9">
    <source>
        <dbReference type="EMBL" id="RSD31081.1"/>
    </source>
</evidence>
<comment type="subunit">
    <text evidence="5">Interacts directly with FtsZ.</text>
</comment>
<evidence type="ECO:0000259" key="7">
    <source>
        <dbReference type="Pfam" id="PF07126"/>
    </source>
</evidence>
<dbReference type="HAMAP" id="MF_00906">
    <property type="entry name" value="ZapC"/>
    <property type="match status" value="1"/>
</dbReference>
<dbReference type="InterPro" id="IPR009809">
    <property type="entry name" value="ZapC"/>
</dbReference>
<reference evidence="9 10" key="1">
    <citation type="submission" date="2018-12" db="EMBL/GenBank/DDBJ databases">
        <title>Genomic taxonomy of the Vibrionaceae family.</title>
        <authorList>
            <person name="Gomez-Gil B."/>
            <person name="Enciso-Ibarra K."/>
        </authorList>
    </citation>
    <scope>NUCLEOTIDE SEQUENCE [LARGE SCALE GENOMIC DNA]</scope>
    <source>
        <strain evidence="9 10">CAIM 594</strain>
    </source>
</reference>
<dbReference type="EMBL" id="RSFA01000043">
    <property type="protein sequence ID" value="RSD31081.1"/>
    <property type="molecule type" value="Genomic_DNA"/>
</dbReference>
<name>A0A427U320_9VIBR</name>
<evidence type="ECO:0000256" key="4">
    <source>
        <dbReference type="ARBA" id="ARBA00023306"/>
    </source>
</evidence>
<protein>
    <recommendedName>
        <fullName evidence="5 6">Cell division protein ZapC</fullName>
    </recommendedName>
</protein>
<comment type="subcellular location">
    <subcellularLocation>
        <location evidence="5 6">Cytoplasm</location>
    </subcellularLocation>
</comment>
<keyword evidence="1 5" id="KW-0963">Cytoplasm</keyword>
<keyword evidence="2 5" id="KW-0132">Cell division</keyword>
<dbReference type="Pfam" id="PF07126">
    <property type="entry name" value="ZapC_C"/>
    <property type="match status" value="1"/>
</dbReference>
<dbReference type="GO" id="GO:0043093">
    <property type="term" value="P:FtsZ-dependent cytokinesis"/>
    <property type="evidence" value="ECO:0007669"/>
    <property type="project" value="UniProtKB-UniRule"/>
</dbReference>
<proteinExistence type="inferred from homology"/>
<feature type="domain" description="Cell-division protein ZapC C-terminal" evidence="7">
    <location>
        <begin position="89"/>
        <end position="169"/>
    </location>
</feature>
<evidence type="ECO:0000259" key="8">
    <source>
        <dbReference type="Pfam" id="PF21083"/>
    </source>
</evidence>
<keyword evidence="10" id="KW-1185">Reference proteome</keyword>
<comment type="function">
    <text evidence="5 6">Contributes to the efficiency of the cell division process by stabilizing the polymeric form of the cell division protein FtsZ. Acts by promoting interactions between FtsZ protofilaments and suppressing the GTPase activity of FtsZ.</text>
</comment>
<dbReference type="PIRSF" id="PIRSF010252">
    <property type="entry name" value="ZapC"/>
    <property type="match status" value="1"/>
</dbReference>
<dbReference type="OrthoDB" id="5765005at2"/>
<dbReference type="GO" id="GO:0005737">
    <property type="term" value="C:cytoplasm"/>
    <property type="evidence" value="ECO:0007669"/>
    <property type="project" value="UniProtKB-SubCell"/>
</dbReference>
<dbReference type="Proteomes" id="UP000269041">
    <property type="component" value="Unassembled WGS sequence"/>
</dbReference>
<dbReference type="AlphaFoldDB" id="A0A427U320"/>
<gene>
    <name evidence="5" type="primary">zapC</name>
    <name evidence="9" type="ORF">EJA03_10670</name>
</gene>
<dbReference type="Pfam" id="PF21083">
    <property type="entry name" value="ZapC_N"/>
    <property type="match status" value="1"/>
</dbReference>
<feature type="domain" description="Cell-division protein ZapC N-terminal" evidence="8">
    <location>
        <begin position="1"/>
        <end position="88"/>
    </location>
</feature>
<keyword evidence="3 5" id="KW-0717">Septation</keyword>
<evidence type="ECO:0000256" key="6">
    <source>
        <dbReference type="PIRNR" id="PIRNR010252"/>
    </source>
</evidence>
<comment type="caution">
    <text evidence="9">The sequence shown here is derived from an EMBL/GenBank/DDBJ whole genome shotgun (WGS) entry which is preliminary data.</text>
</comment>
<evidence type="ECO:0000313" key="10">
    <source>
        <dbReference type="Proteomes" id="UP000269041"/>
    </source>
</evidence>